<comment type="catalytic activity">
    <reaction evidence="4">
        <text>ATP + (deoxyribonucleotide)n-3'-hydroxyl + 5'-phospho-(deoxyribonucleotide)m = (deoxyribonucleotide)n+m + AMP + diphosphate.</text>
        <dbReference type="EC" id="6.5.1.1"/>
    </reaction>
</comment>
<dbReference type="Gene3D" id="3.30.470.30">
    <property type="entry name" value="DNA ligase/mRNA capping enzyme"/>
    <property type="match status" value="1"/>
</dbReference>
<dbReference type="InterPro" id="IPR016059">
    <property type="entry name" value="DNA_ligase_ATP-dep_CS"/>
</dbReference>
<dbReference type="AlphaFoldDB" id="A0A3D9UKY9"/>
<evidence type="ECO:0000313" key="8">
    <source>
        <dbReference type="Proteomes" id="UP000256253"/>
    </source>
</evidence>
<comment type="similarity">
    <text evidence="1">Belongs to the ATP-dependent DNA ligase family.</text>
</comment>
<dbReference type="CDD" id="cd07906">
    <property type="entry name" value="Adenylation_DNA_ligase_LigD_LigC"/>
    <property type="match status" value="1"/>
</dbReference>
<protein>
    <recommendedName>
        <fullName evidence="2">DNA ligase (ATP)</fullName>
        <ecNumber evidence="2">6.5.1.1</ecNumber>
    </recommendedName>
</protein>
<dbReference type="CDD" id="cd07971">
    <property type="entry name" value="OBF_DNA_ligase_LigD"/>
    <property type="match status" value="1"/>
</dbReference>
<dbReference type="PROSITE" id="PS00697">
    <property type="entry name" value="DNA_LIGASE_A1"/>
    <property type="match status" value="1"/>
</dbReference>
<dbReference type="PROSITE" id="PS50160">
    <property type="entry name" value="DNA_LIGASE_A3"/>
    <property type="match status" value="1"/>
</dbReference>
<dbReference type="Gene3D" id="3.30.1490.70">
    <property type="match status" value="1"/>
</dbReference>
<dbReference type="OrthoDB" id="9802472at2"/>
<evidence type="ECO:0000259" key="6">
    <source>
        <dbReference type="PROSITE" id="PS50160"/>
    </source>
</evidence>
<organism evidence="7 8">
    <name type="scientific">Calidifontibacter indicus</name>
    <dbReference type="NCBI Taxonomy" id="419650"/>
    <lineage>
        <taxon>Bacteria</taxon>
        <taxon>Bacillati</taxon>
        <taxon>Actinomycetota</taxon>
        <taxon>Actinomycetes</taxon>
        <taxon>Micrococcales</taxon>
        <taxon>Dermacoccaceae</taxon>
        <taxon>Calidifontibacter</taxon>
    </lineage>
</organism>
<feature type="domain" description="ATP-dependent DNA ligase family profile" evidence="6">
    <location>
        <begin position="98"/>
        <end position="249"/>
    </location>
</feature>
<dbReference type="Proteomes" id="UP000256253">
    <property type="component" value="Unassembled WGS sequence"/>
</dbReference>
<dbReference type="Pfam" id="PF04679">
    <property type="entry name" value="DNA_ligase_A_C"/>
    <property type="match status" value="1"/>
</dbReference>
<dbReference type="InterPro" id="IPR012310">
    <property type="entry name" value="DNA_ligase_ATP-dep_cent"/>
</dbReference>
<dbReference type="GO" id="GO:0003910">
    <property type="term" value="F:DNA ligase (ATP) activity"/>
    <property type="evidence" value="ECO:0007669"/>
    <property type="project" value="UniProtKB-EC"/>
</dbReference>
<keyword evidence="8" id="KW-1185">Reference proteome</keyword>
<dbReference type="InterPro" id="IPR012309">
    <property type="entry name" value="DNA_ligase_ATP-dep_C"/>
</dbReference>
<dbReference type="InterPro" id="IPR012340">
    <property type="entry name" value="NA-bd_OB-fold"/>
</dbReference>
<evidence type="ECO:0000256" key="3">
    <source>
        <dbReference type="ARBA" id="ARBA00022598"/>
    </source>
</evidence>
<dbReference type="Pfam" id="PF01068">
    <property type="entry name" value="DNA_ligase_A_M"/>
    <property type="match status" value="1"/>
</dbReference>
<dbReference type="InterPro" id="IPR050191">
    <property type="entry name" value="ATP-dep_DNA_ligase"/>
</dbReference>
<reference evidence="7 8" key="1">
    <citation type="submission" date="2018-08" db="EMBL/GenBank/DDBJ databases">
        <title>Sequencing the genomes of 1000 actinobacteria strains.</title>
        <authorList>
            <person name="Klenk H.-P."/>
        </authorList>
    </citation>
    <scope>NUCLEOTIDE SEQUENCE [LARGE SCALE GENOMIC DNA]</scope>
    <source>
        <strain evidence="7 8">DSM 22967</strain>
    </source>
</reference>
<dbReference type="PANTHER" id="PTHR45674:SF4">
    <property type="entry name" value="DNA LIGASE 1"/>
    <property type="match status" value="1"/>
</dbReference>
<sequence length="324" mass="35463">MLATPAEMVPTGDGWRHEVKWDGMRALIDVRDHRVRLFSRTERDVTVAFPELAAPVAALTDFEDVLLDAEIVVMKQGRPSFAALAERFNVVDAHTAAELSASAPVTAMVFDVLRVMGTPVTGRTWRERRALLTGINPSSKWVTVPPDFPDGEALLAATADEGIEGIVSKRVESKYVPGARSDDWRKSVHRRTASYVIVGWRREQAGSALGAVLLAEPTDAGLAYRGRVGSGLAGRRGVLLARDLLPLRRDTPPVVTGVPDVDAKDTVWVEPVLVADVEFHGLSDQGRLRQPSWRGLRADLRPADLLDPIPNPDPNLDPTLDEER</sequence>
<dbReference type="EMBL" id="QTUA01000001">
    <property type="protein sequence ID" value="REF29996.1"/>
    <property type="molecule type" value="Genomic_DNA"/>
</dbReference>
<comment type="caution">
    <text evidence="7">The sequence shown here is derived from an EMBL/GenBank/DDBJ whole genome shotgun (WGS) entry which is preliminary data.</text>
</comment>
<dbReference type="SUPFAM" id="SSF56091">
    <property type="entry name" value="DNA ligase/mRNA capping enzyme, catalytic domain"/>
    <property type="match status" value="1"/>
</dbReference>
<feature type="region of interest" description="Disordered" evidence="5">
    <location>
        <begin position="303"/>
        <end position="324"/>
    </location>
</feature>
<keyword evidence="3" id="KW-0436">Ligase</keyword>
<dbReference type="PANTHER" id="PTHR45674">
    <property type="entry name" value="DNA LIGASE 1/3 FAMILY MEMBER"/>
    <property type="match status" value="1"/>
</dbReference>
<proteinExistence type="inferred from homology"/>
<evidence type="ECO:0000313" key="7">
    <source>
        <dbReference type="EMBL" id="REF29996.1"/>
    </source>
</evidence>
<dbReference type="GO" id="GO:0005524">
    <property type="term" value="F:ATP binding"/>
    <property type="evidence" value="ECO:0007669"/>
    <property type="project" value="InterPro"/>
</dbReference>
<name>A0A3D9UKY9_9MICO</name>
<evidence type="ECO:0000256" key="5">
    <source>
        <dbReference type="SAM" id="MobiDB-lite"/>
    </source>
</evidence>
<gene>
    <name evidence="7" type="ORF">DFJ65_0986</name>
</gene>
<dbReference type="GO" id="GO:0006310">
    <property type="term" value="P:DNA recombination"/>
    <property type="evidence" value="ECO:0007669"/>
    <property type="project" value="InterPro"/>
</dbReference>
<evidence type="ECO:0000256" key="4">
    <source>
        <dbReference type="ARBA" id="ARBA00034003"/>
    </source>
</evidence>
<dbReference type="GO" id="GO:0006281">
    <property type="term" value="P:DNA repair"/>
    <property type="evidence" value="ECO:0007669"/>
    <property type="project" value="InterPro"/>
</dbReference>
<accession>A0A3D9UKY9</accession>
<dbReference type="EC" id="6.5.1.1" evidence="2"/>
<dbReference type="SUPFAM" id="SSF50249">
    <property type="entry name" value="Nucleic acid-binding proteins"/>
    <property type="match status" value="1"/>
</dbReference>
<dbReference type="Gene3D" id="2.40.50.140">
    <property type="entry name" value="Nucleic acid-binding proteins"/>
    <property type="match status" value="1"/>
</dbReference>
<evidence type="ECO:0000256" key="2">
    <source>
        <dbReference type="ARBA" id="ARBA00012727"/>
    </source>
</evidence>
<evidence type="ECO:0000256" key="1">
    <source>
        <dbReference type="ARBA" id="ARBA00007572"/>
    </source>
</evidence>